<evidence type="ECO:0000313" key="8">
    <source>
        <dbReference type="Proteomes" id="UP001291926"/>
    </source>
</evidence>
<dbReference type="InterPro" id="IPR036879">
    <property type="entry name" value="TF_MADSbox_sf"/>
</dbReference>
<accession>A0ABR0CJ70</accession>
<evidence type="ECO:0000313" key="7">
    <source>
        <dbReference type="EMBL" id="KAK4476960.1"/>
    </source>
</evidence>
<dbReference type="PANTHER" id="PTHR11945">
    <property type="entry name" value="MADS BOX PROTEIN"/>
    <property type="match status" value="1"/>
</dbReference>
<gene>
    <name evidence="7" type="ORF">RD792_016130</name>
</gene>
<comment type="caution">
    <text evidence="7">The sequence shown here is derived from an EMBL/GenBank/DDBJ whole genome shotgun (WGS) entry which is preliminary data.</text>
</comment>
<dbReference type="PROSITE" id="PS50066">
    <property type="entry name" value="MADS_BOX_2"/>
    <property type="match status" value="1"/>
</dbReference>
<dbReference type="PRINTS" id="PR00404">
    <property type="entry name" value="MADSDOMAIN"/>
</dbReference>
<evidence type="ECO:0000256" key="4">
    <source>
        <dbReference type="ARBA" id="ARBA00023163"/>
    </source>
</evidence>
<protein>
    <recommendedName>
        <fullName evidence="6">MADS-box domain-containing protein</fullName>
    </recommendedName>
</protein>
<evidence type="ECO:0000256" key="1">
    <source>
        <dbReference type="ARBA" id="ARBA00004123"/>
    </source>
</evidence>
<keyword evidence="2" id="KW-0805">Transcription regulation</keyword>
<evidence type="ECO:0000259" key="6">
    <source>
        <dbReference type="PROSITE" id="PS50066"/>
    </source>
</evidence>
<keyword evidence="4" id="KW-0804">Transcription</keyword>
<comment type="subcellular location">
    <subcellularLocation>
        <location evidence="1">Nucleus</location>
    </subcellularLocation>
</comment>
<dbReference type="Proteomes" id="UP001291926">
    <property type="component" value="Unassembled WGS sequence"/>
</dbReference>
<dbReference type="EMBL" id="JAYDYQ010002688">
    <property type="protein sequence ID" value="KAK4476960.1"/>
    <property type="molecule type" value="Genomic_DNA"/>
</dbReference>
<evidence type="ECO:0000256" key="5">
    <source>
        <dbReference type="ARBA" id="ARBA00023242"/>
    </source>
</evidence>
<dbReference type="PANTHER" id="PTHR11945:SF769">
    <property type="entry name" value="AGAMOUS-LIKE MADS-BOX PROTEIN AGL62"/>
    <property type="match status" value="1"/>
</dbReference>
<evidence type="ECO:0000256" key="3">
    <source>
        <dbReference type="ARBA" id="ARBA00023125"/>
    </source>
</evidence>
<dbReference type="SMART" id="SM00432">
    <property type="entry name" value="MADS"/>
    <property type="match status" value="1"/>
</dbReference>
<reference evidence="7 8" key="1">
    <citation type="journal article" date="2023" name="bioRxiv">
        <title>Genome report: Whole genome sequence and annotation of Penstemon davidsonii.</title>
        <authorList>
            <person name="Ostevik K.L."/>
            <person name="Alabady M."/>
            <person name="Zhang M."/>
            <person name="Rausher M.D."/>
        </authorList>
    </citation>
    <scope>NUCLEOTIDE SEQUENCE [LARGE SCALE GENOMIC DNA]</scope>
    <source>
        <strain evidence="7">DNT005</strain>
        <tissue evidence="7">Whole leaf</tissue>
    </source>
</reference>
<organism evidence="7 8">
    <name type="scientific">Penstemon davidsonii</name>
    <dbReference type="NCBI Taxonomy" id="160366"/>
    <lineage>
        <taxon>Eukaryota</taxon>
        <taxon>Viridiplantae</taxon>
        <taxon>Streptophyta</taxon>
        <taxon>Embryophyta</taxon>
        <taxon>Tracheophyta</taxon>
        <taxon>Spermatophyta</taxon>
        <taxon>Magnoliopsida</taxon>
        <taxon>eudicotyledons</taxon>
        <taxon>Gunneridae</taxon>
        <taxon>Pentapetalae</taxon>
        <taxon>asterids</taxon>
        <taxon>lamiids</taxon>
        <taxon>Lamiales</taxon>
        <taxon>Plantaginaceae</taxon>
        <taxon>Cheloneae</taxon>
        <taxon>Penstemon</taxon>
    </lineage>
</organism>
<dbReference type="Pfam" id="PF00319">
    <property type="entry name" value="SRF-TF"/>
    <property type="match status" value="1"/>
</dbReference>
<dbReference type="SUPFAM" id="SSF55455">
    <property type="entry name" value="SRF-like"/>
    <property type="match status" value="1"/>
</dbReference>
<proteinExistence type="predicted"/>
<keyword evidence="5" id="KW-0539">Nucleus</keyword>
<evidence type="ECO:0000256" key="2">
    <source>
        <dbReference type="ARBA" id="ARBA00023015"/>
    </source>
</evidence>
<keyword evidence="3" id="KW-0238">DNA-binding</keyword>
<dbReference type="InterPro" id="IPR002100">
    <property type="entry name" value="TF_MADSbox"/>
</dbReference>
<feature type="domain" description="MADS-box" evidence="6">
    <location>
        <begin position="13"/>
        <end position="73"/>
    </location>
</feature>
<dbReference type="Gene3D" id="3.40.1810.10">
    <property type="entry name" value="Transcription factor, MADS-box"/>
    <property type="match status" value="1"/>
</dbReference>
<sequence length="363" mass="39930">MSLSNQAPPKKSRGRQKVKMVKMENENNLQVTFSKRRAGLFKKASELCTLCGVEATIVVFSPGNKVYCFGHPNVETISNRFVTGILPKPTNSINQLIFDAHRDSTIRNLNLDLTQIESLLGMERKRGEGIDLIRKTGRMQKWFPTSIDEYNFEQLCVLKKTLSSLKKNFDVEVEKSMLRLGNSLPPLYPPPNKHENPNFSFGDFPTFNAPSSLGYSNDFLTYANISSGISNNDLYATGTGGINISSGISNNDLYPNGGVNISRNFGVTHAPYDHLNTNSIDLVSHDFHKANGFQGSYDPTSTLPNNVVDPYGLMTGGSGSAMYFVGGTNFCSSMHPIDQPQVVSKEGSTHFRGLNNDCGSGLF</sequence>
<name>A0ABR0CJ70_9LAMI</name>
<keyword evidence="8" id="KW-1185">Reference proteome</keyword>